<proteinExistence type="predicted"/>
<gene>
    <name evidence="3" type="ordered locus">Deima_2241</name>
</gene>
<dbReference type="HOGENOM" id="CLU_1616302_0_0_0"/>
<dbReference type="GO" id="GO:0009269">
    <property type="term" value="P:response to desiccation"/>
    <property type="evidence" value="ECO:0007669"/>
    <property type="project" value="InterPro"/>
</dbReference>
<protein>
    <submittedName>
        <fullName evidence="3">Water Stress and Hypersensitive response domain-containing protein</fullName>
    </submittedName>
</protein>
<dbReference type="PROSITE" id="PS51257">
    <property type="entry name" value="PROKAR_LIPOPROTEIN"/>
    <property type="match status" value="1"/>
</dbReference>
<dbReference type="Proteomes" id="UP000008635">
    <property type="component" value="Chromosome"/>
</dbReference>
<keyword evidence="4" id="KW-1185">Reference proteome</keyword>
<evidence type="ECO:0000313" key="3">
    <source>
        <dbReference type="EMBL" id="ADV67879.1"/>
    </source>
</evidence>
<dbReference type="Gene3D" id="2.60.40.1820">
    <property type="match status" value="1"/>
</dbReference>
<feature type="domain" description="Water stress and hypersensitive response" evidence="2">
    <location>
        <begin position="36"/>
        <end position="153"/>
    </location>
</feature>
<organism evidence="3 4">
    <name type="scientific">Deinococcus maricopensis (strain DSM 21211 / LMG 22137 / NRRL B-23946 / LB-34)</name>
    <dbReference type="NCBI Taxonomy" id="709986"/>
    <lineage>
        <taxon>Bacteria</taxon>
        <taxon>Thermotogati</taxon>
        <taxon>Deinococcota</taxon>
        <taxon>Deinococci</taxon>
        <taxon>Deinococcales</taxon>
        <taxon>Deinococcaceae</taxon>
        <taxon>Deinococcus</taxon>
    </lineage>
</organism>
<keyword evidence="1" id="KW-0732">Signal</keyword>
<dbReference type="EMBL" id="CP002454">
    <property type="protein sequence ID" value="ADV67879.1"/>
    <property type="molecule type" value="Genomic_DNA"/>
</dbReference>
<reference evidence="4" key="2">
    <citation type="submission" date="2011-01" db="EMBL/GenBank/DDBJ databases">
        <title>The complete genome of Deinococcus maricopensis DSM 21211.</title>
        <authorList>
            <consortium name="US DOE Joint Genome Institute (JGI-PGF)"/>
            <person name="Lucas S."/>
            <person name="Copeland A."/>
            <person name="Lapidus A."/>
            <person name="Goodwin L."/>
            <person name="Pitluck S."/>
            <person name="Kyrpides N."/>
            <person name="Mavromatis K."/>
            <person name="Pagani I."/>
            <person name="Ivanova N."/>
            <person name="Ovchinnikova G."/>
            <person name="Zeytun A."/>
            <person name="Detter J.C."/>
            <person name="Han C."/>
            <person name="Land M."/>
            <person name="Hauser L."/>
            <person name="Markowitz V."/>
            <person name="Cheng J.-F."/>
            <person name="Hugenholtz P."/>
            <person name="Woyke T."/>
            <person name="Wu D."/>
            <person name="Pukall R."/>
            <person name="Gehrich-Schroeter G."/>
            <person name="Brambilla E."/>
            <person name="Klenk H.-P."/>
            <person name="Eisen J.A."/>
        </authorList>
    </citation>
    <scope>NUCLEOTIDE SEQUENCE [LARGE SCALE GENOMIC DNA]</scope>
    <source>
        <strain evidence="4">DSM 21211 / LMG 22137 / NRRL B-23946 / LB-34</strain>
    </source>
</reference>
<accession>E8U9Z0</accession>
<dbReference type="Pfam" id="PF03168">
    <property type="entry name" value="LEA_2"/>
    <property type="match status" value="1"/>
</dbReference>
<evidence type="ECO:0000313" key="4">
    <source>
        <dbReference type="Proteomes" id="UP000008635"/>
    </source>
</evidence>
<dbReference type="OrthoDB" id="67962at2"/>
<dbReference type="SUPFAM" id="SSF117070">
    <property type="entry name" value="LEA14-like"/>
    <property type="match status" value="1"/>
</dbReference>
<evidence type="ECO:0000259" key="2">
    <source>
        <dbReference type="SMART" id="SM00769"/>
    </source>
</evidence>
<dbReference type="KEGG" id="dmr:Deima_2241"/>
<dbReference type="RefSeq" id="WP_013557384.1">
    <property type="nucleotide sequence ID" value="NC_014958.1"/>
</dbReference>
<evidence type="ECO:0000256" key="1">
    <source>
        <dbReference type="SAM" id="SignalP"/>
    </source>
</evidence>
<dbReference type="STRING" id="709986.Deima_2241"/>
<feature type="signal peptide" evidence="1">
    <location>
        <begin position="1"/>
        <end position="18"/>
    </location>
</feature>
<feature type="chain" id="PRO_5003231829" evidence="1">
    <location>
        <begin position="19"/>
        <end position="164"/>
    </location>
</feature>
<dbReference type="InterPro" id="IPR013990">
    <property type="entry name" value="WHy-dom"/>
</dbReference>
<dbReference type="SMART" id="SM00769">
    <property type="entry name" value="WHy"/>
    <property type="match status" value="1"/>
</dbReference>
<dbReference type="AlphaFoldDB" id="E8U9Z0"/>
<reference evidence="3 4" key="1">
    <citation type="journal article" date="2011" name="Stand. Genomic Sci.">
        <title>Complete genome sequence of Deinococcus maricopensis type strain (LB-34).</title>
        <authorList>
            <person name="Pukall R."/>
            <person name="Zeytun A."/>
            <person name="Lucas S."/>
            <person name="Lapidus A."/>
            <person name="Hammon N."/>
            <person name="Deshpande S."/>
            <person name="Nolan M."/>
            <person name="Cheng J.F."/>
            <person name="Pitluck S."/>
            <person name="Liolios K."/>
            <person name="Pagani I."/>
            <person name="Mikhailova N."/>
            <person name="Ivanova N."/>
            <person name="Mavromatis K."/>
            <person name="Pati A."/>
            <person name="Tapia R."/>
            <person name="Han C."/>
            <person name="Goodwin L."/>
            <person name="Chen A."/>
            <person name="Palaniappan K."/>
            <person name="Land M."/>
            <person name="Hauser L."/>
            <person name="Chang Y.J."/>
            <person name="Jeffries C.D."/>
            <person name="Brambilla E.M."/>
            <person name="Rohde M."/>
            <person name="Goker M."/>
            <person name="Detter J.C."/>
            <person name="Woyke T."/>
            <person name="Bristow J."/>
            <person name="Eisen J.A."/>
            <person name="Markowitz V."/>
            <person name="Hugenholtz P."/>
            <person name="Kyrpides N.C."/>
            <person name="Klenk H.P."/>
        </authorList>
    </citation>
    <scope>NUCLEOTIDE SEQUENCE [LARGE SCALE GENOMIC DNA]</scope>
    <source>
        <strain evidence="4">DSM 21211 / LMG 22137 / NRRL B-23946 / LB-34</strain>
    </source>
</reference>
<name>E8U9Z0_DEIML</name>
<dbReference type="InterPro" id="IPR004864">
    <property type="entry name" value="LEA_2"/>
</dbReference>
<sequence length="164" mass="17065" precursor="true">MKRLLLPAFAVLAATLSACVPGQPLLQVPTFQVDGARLTSITLPGGGRPATATLTIALRVQNPNPLPLRVANIGGAVTLDGEDVGHVDFPNIALPARGEARQQAVVTLPITFANAGVFLRVARGQQVAYRVDGTFTVDAGPLGRPTFGPYTLVQGVLQEPAILP</sequence>